<name>A0ABX5PA32_9PROT</name>
<evidence type="ECO:0000313" key="2">
    <source>
        <dbReference type="EMBL" id="PYD65186.1"/>
    </source>
</evidence>
<feature type="domain" description="Peptidase C14 caspase" evidence="1">
    <location>
        <begin position="3"/>
        <end position="184"/>
    </location>
</feature>
<keyword evidence="3" id="KW-1185">Reference proteome</keyword>
<dbReference type="PANTHER" id="PTHR22576">
    <property type="entry name" value="MUCOSA ASSOCIATED LYMPHOID TISSUE LYMPHOMA TRANSLOCATION PROTEIN 1/PARACASPASE"/>
    <property type="match status" value="1"/>
</dbReference>
<dbReference type="Proteomes" id="UP000247512">
    <property type="component" value="Unassembled WGS sequence"/>
</dbReference>
<dbReference type="InterPro" id="IPR029030">
    <property type="entry name" value="Caspase-like_dom_sf"/>
</dbReference>
<dbReference type="Gene3D" id="3.40.50.1460">
    <property type="match status" value="1"/>
</dbReference>
<gene>
    <name evidence="2" type="ORF">CDI09_14920</name>
</gene>
<reference evidence="2 3" key="1">
    <citation type="submission" date="2017-06" db="EMBL/GenBank/DDBJ databases">
        <title>A draft genome sequence of Komagataeibacter nataicola LMG 1536.</title>
        <authorList>
            <person name="Skraban J."/>
            <person name="Cleenwerck I."/>
            <person name="Vandamme P."/>
            <person name="Trcek J."/>
        </authorList>
    </citation>
    <scope>NUCLEOTIDE SEQUENCE [LARGE SCALE GENOMIC DNA]</scope>
    <source>
        <strain evidence="2 3">LMG 1536</strain>
    </source>
</reference>
<dbReference type="EMBL" id="NIRT01000039">
    <property type="protein sequence ID" value="PYD65186.1"/>
    <property type="molecule type" value="Genomic_DNA"/>
</dbReference>
<accession>A0ABX5PA32</accession>
<proteinExistence type="predicted"/>
<sequence>MNKAAVVVGINNYDHFTCLSGCENDANAMEKLLTKNHDGSPNFNCRKLLSSEMRVTRSVLRAQLEELFSKKGLDVALFYFAGHGTNTSNGSFLVSQDGEENDEGLPMVELISKASASPAREKVIILDCCHAGAIDQLFSSYSTLSLGTGVSILAACRDTEGSEERNRHGLFTSTVCDALNGGAADVVGNVSVASTYAYLDEVLDVWEQRPVLKANVEKLVTLRRAEPAVSDDKLRKLPNYFPSENFEFRLDPSFEPDASPNHPEHEAIFGDLQRFRGARLLVPIGTEHMYYAAMERRSCKLTPLGKFYWRKAKKGLL</sequence>
<organism evidence="2 3">
    <name type="scientific">Komagataeibacter nataicola</name>
    <dbReference type="NCBI Taxonomy" id="265960"/>
    <lineage>
        <taxon>Bacteria</taxon>
        <taxon>Pseudomonadati</taxon>
        <taxon>Pseudomonadota</taxon>
        <taxon>Alphaproteobacteria</taxon>
        <taxon>Acetobacterales</taxon>
        <taxon>Acetobacteraceae</taxon>
        <taxon>Komagataeibacter</taxon>
    </lineage>
</organism>
<dbReference type="InterPro" id="IPR011600">
    <property type="entry name" value="Pept_C14_caspase"/>
</dbReference>
<comment type="caution">
    <text evidence="2">The sequence shown here is derived from an EMBL/GenBank/DDBJ whole genome shotgun (WGS) entry which is preliminary data.</text>
</comment>
<dbReference type="PANTHER" id="PTHR22576:SF37">
    <property type="entry name" value="MUCOSA-ASSOCIATED LYMPHOID TISSUE LYMPHOMA TRANSLOCATION PROTEIN 1"/>
    <property type="match status" value="1"/>
</dbReference>
<dbReference type="RefSeq" id="WP_110571400.1">
    <property type="nucleotide sequence ID" value="NZ_NIRT01000039.1"/>
</dbReference>
<dbReference type="InterPro" id="IPR052039">
    <property type="entry name" value="Caspase-related_regulators"/>
</dbReference>
<evidence type="ECO:0000313" key="3">
    <source>
        <dbReference type="Proteomes" id="UP000247512"/>
    </source>
</evidence>
<dbReference type="SUPFAM" id="SSF52129">
    <property type="entry name" value="Caspase-like"/>
    <property type="match status" value="1"/>
</dbReference>
<evidence type="ECO:0000259" key="1">
    <source>
        <dbReference type="Pfam" id="PF00656"/>
    </source>
</evidence>
<protein>
    <submittedName>
        <fullName evidence="2">Peptidase C14</fullName>
    </submittedName>
</protein>
<dbReference type="Pfam" id="PF00656">
    <property type="entry name" value="Peptidase_C14"/>
    <property type="match status" value="1"/>
</dbReference>